<protein>
    <submittedName>
        <fullName evidence="1">Uncharacterized protein</fullName>
    </submittedName>
</protein>
<comment type="caution">
    <text evidence="1">The sequence shown here is derived from an EMBL/GenBank/DDBJ whole genome shotgun (WGS) entry which is preliminary data.</text>
</comment>
<organism evidence="1 2">
    <name type="scientific">Tilletia horrida</name>
    <dbReference type="NCBI Taxonomy" id="155126"/>
    <lineage>
        <taxon>Eukaryota</taxon>
        <taxon>Fungi</taxon>
        <taxon>Dikarya</taxon>
        <taxon>Basidiomycota</taxon>
        <taxon>Ustilaginomycotina</taxon>
        <taxon>Exobasidiomycetes</taxon>
        <taxon>Tilletiales</taxon>
        <taxon>Tilletiaceae</taxon>
        <taxon>Tilletia</taxon>
    </lineage>
</organism>
<keyword evidence="2" id="KW-1185">Reference proteome</keyword>
<dbReference type="EMBL" id="JAPDMQ010000283">
    <property type="protein sequence ID" value="KAK0528147.1"/>
    <property type="molecule type" value="Genomic_DNA"/>
</dbReference>
<dbReference type="Proteomes" id="UP001176521">
    <property type="component" value="Unassembled WGS sequence"/>
</dbReference>
<evidence type="ECO:0000313" key="2">
    <source>
        <dbReference type="Proteomes" id="UP001176521"/>
    </source>
</evidence>
<accession>A0AAN6JJW6</accession>
<dbReference type="AlphaFoldDB" id="A0AAN6JJW6"/>
<proteinExistence type="predicted"/>
<gene>
    <name evidence="1" type="ORF">OC842_004639</name>
</gene>
<evidence type="ECO:0000313" key="1">
    <source>
        <dbReference type="EMBL" id="KAK0528147.1"/>
    </source>
</evidence>
<name>A0AAN6JJW6_9BASI</name>
<reference evidence="1" key="1">
    <citation type="journal article" date="2023" name="PhytoFront">
        <title>Draft Genome Resources of Seven Strains of Tilletia horrida, Causal Agent of Kernel Smut of Rice.</title>
        <authorList>
            <person name="Khanal S."/>
            <person name="Antony Babu S."/>
            <person name="Zhou X.G."/>
        </authorList>
    </citation>
    <scope>NUCLEOTIDE SEQUENCE</scope>
    <source>
        <strain evidence="1">TX3</strain>
    </source>
</reference>
<sequence length="146" mass="16086">MTSITNLHHLQAALQVPIALNPRSHARALNARTPATMASTTRAHLKSSISSRFPSSCCTPSSYRCSATATSARFEAERRRAVTVGQVVDALRQCIVAMTNGIQYERLRRIGHEDEHCCFIKAILPGQECKDAFDLIFVDLAWSLTA</sequence>